<dbReference type="OrthoDB" id="1423961at2"/>
<dbReference type="InterPro" id="IPR011051">
    <property type="entry name" value="RmlC_Cupin_sf"/>
</dbReference>
<accession>A0A1G6Y041</accession>
<evidence type="ECO:0000259" key="1">
    <source>
        <dbReference type="Pfam" id="PF07883"/>
    </source>
</evidence>
<evidence type="ECO:0000313" key="3">
    <source>
        <dbReference type="Proteomes" id="UP000198757"/>
    </source>
</evidence>
<dbReference type="InterPro" id="IPR053146">
    <property type="entry name" value="QDO-like"/>
</dbReference>
<dbReference type="STRING" id="1285928.SAMN04487894_11482"/>
<dbReference type="PANTHER" id="PTHR36440:SF1">
    <property type="entry name" value="PUTATIVE (AFU_ORTHOLOGUE AFUA_8G07350)-RELATED"/>
    <property type="match status" value="1"/>
</dbReference>
<organism evidence="2 3">
    <name type="scientific">Niabella drilacis (strain DSM 25811 / CCM 8410 / CCUG 62505 / LMG 26954 / E90)</name>
    <dbReference type="NCBI Taxonomy" id="1285928"/>
    <lineage>
        <taxon>Bacteria</taxon>
        <taxon>Pseudomonadati</taxon>
        <taxon>Bacteroidota</taxon>
        <taxon>Chitinophagia</taxon>
        <taxon>Chitinophagales</taxon>
        <taxon>Chitinophagaceae</taxon>
        <taxon>Niabella</taxon>
    </lineage>
</organism>
<dbReference type="RefSeq" id="WP_090392059.1">
    <property type="nucleotide sequence ID" value="NZ_FMZO01000014.1"/>
</dbReference>
<sequence>MERLTTTRYRGYQGGYFQTLIAPEQTGDALALLELTLPKGAEPPPHIHTREDEAFYVLDGEISVTVGERVSLLKRGDALFAPRNVPHSFKILTEQATLMNLITPGNLWNYFIEFSEPLPEMPAAVAAPGAPPVAQMKAMLDVITNVYNVNFL</sequence>
<dbReference type="InterPro" id="IPR014710">
    <property type="entry name" value="RmlC-like_jellyroll"/>
</dbReference>
<evidence type="ECO:0000313" key="2">
    <source>
        <dbReference type="EMBL" id="SDD83662.1"/>
    </source>
</evidence>
<keyword evidence="3" id="KW-1185">Reference proteome</keyword>
<dbReference type="EMBL" id="FMZO01000014">
    <property type="protein sequence ID" value="SDD83662.1"/>
    <property type="molecule type" value="Genomic_DNA"/>
</dbReference>
<dbReference type="Pfam" id="PF07883">
    <property type="entry name" value="Cupin_2"/>
    <property type="match status" value="1"/>
</dbReference>
<reference evidence="3" key="1">
    <citation type="submission" date="2016-10" db="EMBL/GenBank/DDBJ databases">
        <authorList>
            <person name="Varghese N."/>
            <person name="Submissions S."/>
        </authorList>
    </citation>
    <scope>NUCLEOTIDE SEQUENCE [LARGE SCALE GENOMIC DNA]</scope>
    <source>
        <strain evidence="3">DSM 25811 / CCM 8410 / LMG 26954 / E90</strain>
    </source>
</reference>
<proteinExistence type="predicted"/>
<dbReference type="SUPFAM" id="SSF51182">
    <property type="entry name" value="RmlC-like cupins"/>
    <property type="match status" value="1"/>
</dbReference>
<gene>
    <name evidence="2" type="ORF">SAMN04487894_11482</name>
</gene>
<dbReference type="AlphaFoldDB" id="A0A1G6Y041"/>
<dbReference type="PANTHER" id="PTHR36440">
    <property type="entry name" value="PUTATIVE (AFU_ORTHOLOGUE AFUA_8G07350)-RELATED"/>
    <property type="match status" value="1"/>
</dbReference>
<dbReference type="InterPro" id="IPR013096">
    <property type="entry name" value="Cupin_2"/>
</dbReference>
<protein>
    <submittedName>
        <fullName evidence="2">Cupin domain-containing protein</fullName>
    </submittedName>
</protein>
<dbReference type="Proteomes" id="UP000198757">
    <property type="component" value="Unassembled WGS sequence"/>
</dbReference>
<feature type="domain" description="Cupin type-2" evidence="1">
    <location>
        <begin position="35"/>
        <end position="96"/>
    </location>
</feature>
<dbReference type="Gene3D" id="2.60.120.10">
    <property type="entry name" value="Jelly Rolls"/>
    <property type="match status" value="1"/>
</dbReference>
<name>A0A1G6Y041_NIADE</name>